<comment type="caution">
    <text evidence="4">The sequence shown here is derived from an EMBL/GenBank/DDBJ whole genome shotgun (WGS) entry which is preliminary data.</text>
</comment>
<evidence type="ECO:0000259" key="3">
    <source>
        <dbReference type="Pfam" id="PF26056"/>
    </source>
</evidence>
<dbReference type="RefSeq" id="WP_378580534.1">
    <property type="nucleotide sequence ID" value="NZ_JBHSFQ010000058.1"/>
</dbReference>
<feature type="domain" description="DUF8017" evidence="3">
    <location>
        <begin position="84"/>
        <end position="273"/>
    </location>
</feature>
<reference evidence="5" key="1">
    <citation type="journal article" date="2019" name="Int. J. Syst. Evol. Microbiol.">
        <title>The Global Catalogue of Microorganisms (GCM) 10K type strain sequencing project: providing services to taxonomists for standard genome sequencing and annotation.</title>
        <authorList>
            <consortium name="The Broad Institute Genomics Platform"/>
            <consortium name="The Broad Institute Genome Sequencing Center for Infectious Disease"/>
            <person name="Wu L."/>
            <person name="Ma J."/>
        </authorList>
    </citation>
    <scope>NUCLEOTIDE SEQUENCE [LARGE SCALE GENOMIC DNA]</scope>
    <source>
        <strain evidence="5">XZYJ18</strain>
    </source>
</reference>
<feature type="region of interest" description="Disordered" evidence="1">
    <location>
        <begin position="51"/>
        <end position="83"/>
    </location>
</feature>
<gene>
    <name evidence="4" type="ORF">ACFO4E_29555</name>
</gene>
<evidence type="ECO:0000313" key="5">
    <source>
        <dbReference type="Proteomes" id="UP001595923"/>
    </source>
</evidence>
<keyword evidence="2" id="KW-1133">Transmembrane helix</keyword>
<dbReference type="Pfam" id="PF26056">
    <property type="entry name" value="DUF8017"/>
    <property type="match status" value="1"/>
</dbReference>
<name>A0ABV9E4L1_9ACTN</name>
<dbReference type="InterPro" id="IPR058330">
    <property type="entry name" value="DUF8017"/>
</dbReference>
<sequence length="274" mass="27431">MTPSPPSPSGPATGRGMAMAVGTLIGALSVAIIVLAALYLRDVDLFAGSGEAAGAAPASPSASTDASPVPVTTPTADDAGALTDATTAGWKGVAVEDRGIAYDVPGDWYAHSPGLTVGFEEEDPDAPFGYSPRVAMGGAAEHGAREEPCYDYPPAPGMSGTSSAGEVVDTAELSLFLAGEWAEAGYGNDSGEPEVEVGETVAFTAGGLGGHRTTATARVAEHPCYPEEAQVTVFAFLAPSGDDVHSLVVYSDTSGGQATPSGTVDGILSSLRPL</sequence>
<proteinExistence type="predicted"/>
<evidence type="ECO:0000256" key="2">
    <source>
        <dbReference type="SAM" id="Phobius"/>
    </source>
</evidence>
<evidence type="ECO:0000313" key="4">
    <source>
        <dbReference type="EMBL" id="MFC4566021.1"/>
    </source>
</evidence>
<dbReference type="Proteomes" id="UP001595923">
    <property type="component" value="Unassembled WGS sequence"/>
</dbReference>
<protein>
    <recommendedName>
        <fullName evidence="3">DUF8017 domain-containing protein</fullName>
    </recommendedName>
</protein>
<evidence type="ECO:0000256" key="1">
    <source>
        <dbReference type="SAM" id="MobiDB-lite"/>
    </source>
</evidence>
<keyword evidence="5" id="KW-1185">Reference proteome</keyword>
<organism evidence="4 5">
    <name type="scientific">Nocardiopsis mangrovi</name>
    <dbReference type="NCBI Taxonomy" id="1179818"/>
    <lineage>
        <taxon>Bacteria</taxon>
        <taxon>Bacillati</taxon>
        <taxon>Actinomycetota</taxon>
        <taxon>Actinomycetes</taxon>
        <taxon>Streptosporangiales</taxon>
        <taxon>Nocardiopsidaceae</taxon>
        <taxon>Nocardiopsis</taxon>
    </lineage>
</organism>
<keyword evidence="2" id="KW-0472">Membrane</keyword>
<keyword evidence="2" id="KW-0812">Transmembrane</keyword>
<accession>A0ABV9E4L1</accession>
<feature type="transmembrane region" description="Helical" evidence="2">
    <location>
        <begin position="20"/>
        <end position="40"/>
    </location>
</feature>
<dbReference type="EMBL" id="JBHSFQ010000058">
    <property type="protein sequence ID" value="MFC4566021.1"/>
    <property type="molecule type" value="Genomic_DNA"/>
</dbReference>